<dbReference type="InterPro" id="IPR053781">
    <property type="entry name" value="F-box_AtFBL13-like"/>
</dbReference>
<dbReference type="AlphaFoldDB" id="A0AA88R8X0"/>
<feature type="domain" description="F-box" evidence="1">
    <location>
        <begin position="14"/>
        <end position="54"/>
    </location>
</feature>
<dbReference type="SUPFAM" id="SSF81383">
    <property type="entry name" value="F-box domain"/>
    <property type="match status" value="4"/>
</dbReference>
<evidence type="ECO:0000259" key="1">
    <source>
        <dbReference type="SMART" id="SM00256"/>
    </source>
</evidence>
<dbReference type="InterPro" id="IPR053772">
    <property type="entry name" value="At1g61320/At1g61330-like"/>
</dbReference>
<dbReference type="PANTHER" id="PTHR34145">
    <property type="entry name" value="OS02G0105600 PROTEIN"/>
    <property type="match status" value="1"/>
</dbReference>
<dbReference type="SMART" id="SM00256">
    <property type="entry name" value="FBOX"/>
    <property type="match status" value="4"/>
</dbReference>
<sequence>RCKTAVVQDRISNLPGEILSHILSSLCLKEAAATSILSRSWNYLWKSVDNLDFCCSRRHLGIMCDARCIQMVGQVLRSHEAFKRCKTAVVQDRISNLPGEILSHILSSLCLKEAAATSILSRSWRYLWKSVDNLDFCCSRRHLGIMCDARCIQMVGQVLRSHEAFKRCKTAVVQDRISNLPGEILSHILSSLCLKEAAATSILSRSWRYLWKSVDNLDFCCSRRHLGIMCDARCIQMVGQVLRSHEAFKRCKTAVVQDRISNLPGEILSHILSSLCLKEAAATSILSRSWRYLWKSVDNLDFCCSRRHLGIMCDARCIQMVGQVLRSHEAFKVKKFRLLYTLDRRNANEINRWISFAIASGVHTLDLSLSVTDRPFFQFHQSRFRMPYDFFDKSKGMEPYLKHLGATSSTLSPLSGTGNLFNSLRDLSFNFMALTDQIVQNILSGCVALERLHLGNSPTLINIKHAAPLPRLKFLVINQCSDLKSLDIVAPNLVSFKYQGEKISFCLKDAEHLVDMNLQFPNSRWRKVPKHAIDQLFGYLSQLESLTLHLGCIGAGSSKKIPEFPKLKHLVLLERSFVREPEIFLRVLSLIKASPFLHRLELHLRAKEFLKASYRIPISPMEHLEEVMLSGFQGIPDEMEFAFHILDNAIVLKKLEIVTCCASSTFGRWKFAAGPGIGMVLSSKGMKQLLEKPQLLLTSTPTTINPAPITLPTTTRHSHRHLTYCRQRYPSFSRVAITDDPWHSRHVASK</sequence>
<organism evidence="2 3">
    <name type="scientific">Escallonia rubra</name>
    <dbReference type="NCBI Taxonomy" id="112253"/>
    <lineage>
        <taxon>Eukaryota</taxon>
        <taxon>Viridiplantae</taxon>
        <taxon>Streptophyta</taxon>
        <taxon>Embryophyta</taxon>
        <taxon>Tracheophyta</taxon>
        <taxon>Spermatophyta</taxon>
        <taxon>Magnoliopsida</taxon>
        <taxon>eudicotyledons</taxon>
        <taxon>Gunneridae</taxon>
        <taxon>Pentapetalae</taxon>
        <taxon>asterids</taxon>
        <taxon>campanulids</taxon>
        <taxon>Escalloniales</taxon>
        <taxon>Escalloniaceae</taxon>
        <taxon>Escallonia</taxon>
    </lineage>
</organism>
<dbReference type="Gene3D" id="1.20.1280.50">
    <property type="match status" value="4"/>
</dbReference>
<keyword evidence="3" id="KW-1185">Reference proteome</keyword>
<accession>A0AA88R8X0</accession>
<feature type="domain" description="F-box" evidence="1">
    <location>
        <begin position="180"/>
        <end position="220"/>
    </location>
</feature>
<reference evidence="2" key="1">
    <citation type="submission" date="2022-12" db="EMBL/GenBank/DDBJ databases">
        <title>Draft genome assemblies for two species of Escallonia (Escalloniales).</title>
        <authorList>
            <person name="Chanderbali A."/>
            <person name="Dervinis C."/>
            <person name="Anghel I."/>
            <person name="Soltis D."/>
            <person name="Soltis P."/>
            <person name="Zapata F."/>
        </authorList>
    </citation>
    <scope>NUCLEOTIDE SEQUENCE</scope>
    <source>
        <strain evidence="2">UCBG92.1500</strain>
        <tissue evidence="2">Leaf</tissue>
    </source>
</reference>
<evidence type="ECO:0000313" key="2">
    <source>
        <dbReference type="EMBL" id="KAK2980634.1"/>
    </source>
</evidence>
<dbReference type="InterPro" id="IPR036047">
    <property type="entry name" value="F-box-like_dom_sf"/>
</dbReference>
<dbReference type="CDD" id="cd22160">
    <property type="entry name" value="F-box_AtFBL13-like"/>
    <property type="match status" value="4"/>
</dbReference>
<proteinExistence type="predicted"/>
<dbReference type="InterPro" id="IPR032675">
    <property type="entry name" value="LRR_dom_sf"/>
</dbReference>
<dbReference type="InterPro" id="IPR001810">
    <property type="entry name" value="F-box_dom"/>
</dbReference>
<dbReference type="EMBL" id="JAVXUO010001613">
    <property type="protein sequence ID" value="KAK2980634.1"/>
    <property type="molecule type" value="Genomic_DNA"/>
</dbReference>
<dbReference type="Gene3D" id="3.80.10.10">
    <property type="entry name" value="Ribonuclease Inhibitor"/>
    <property type="match status" value="1"/>
</dbReference>
<feature type="domain" description="F-box" evidence="1">
    <location>
        <begin position="97"/>
        <end position="137"/>
    </location>
</feature>
<gene>
    <name evidence="2" type="ORF">RJ640_011442</name>
</gene>
<dbReference type="PANTHER" id="PTHR34145:SF28">
    <property type="entry name" value="F-BOX DOMAIN-CONTAINING PROTEIN"/>
    <property type="match status" value="1"/>
</dbReference>
<dbReference type="InterPro" id="IPR055357">
    <property type="entry name" value="LRR_At1g61320_AtMIF1"/>
</dbReference>
<comment type="caution">
    <text evidence="2">The sequence shown here is derived from an EMBL/GenBank/DDBJ whole genome shotgun (WGS) entry which is preliminary data.</text>
</comment>
<dbReference type="SUPFAM" id="SSF52047">
    <property type="entry name" value="RNI-like"/>
    <property type="match status" value="1"/>
</dbReference>
<feature type="domain" description="F-box" evidence="1">
    <location>
        <begin position="263"/>
        <end position="303"/>
    </location>
</feature>
<dbReference type="Proteomes" id="UP001187471">
    <property type="component" value="Unassembled WGS sequence"/>
</dbReference>
<evidence type="ECO:0000313" key="3">
    <source>
        <dbReference type="Proteomes" id="UP001187471"/>
    </source>
</evidence>
<feature type="non-terminal residue" evidence="2">
    <location>
        <position position="1"/>
    </location>
</feature>
<protein>
    <recommendedName>
        <fullName evidence="1">F-box domain-containing protein</fullName>
    </recommendedName>
</protein>
<dbReference type="Pfam" id="PF00646">
    <property type="entry name" value="F-box"/>
    <property type="match status" value="4"/>
</dbReference>
<dbReference type="Pfam" id="PF23622">
    <property type="entry name" value="LRR_At1g61320_AtMIF1"/>
    <property type="match status" value="1"/>
</dbReference>
<name>A0AA88R8X0_9ASTE</name>